<comment type="caution">
    <text evidence="1">The sequence shown here is derived from an EMBL/GenBank/DDBJ whole genome shotgun (WGS) entry which is preliminary data.</text>
</comment>
<sequence length="437" mass="48860">MKTVAINRSNSFKHRTIITLLITSLLSFLFFGNQAFAYDQPVSTTESSNSTYWSFNDVYAASSIGYMGAEWSSARHAWAFNYRYSGTGSSSGPDDMIRIAAMEIEGTSNTSNMAIWTSNDAKYIGSAPASGTNPDYSDIATAVVDLAITAINRKGASYLWTTAGLISAFRSHVDSSSSPQNSIWRQWNWSPDISNTGQFFWFIVDVEPNQTVQISNNYMLLGPGYELLEAGKGYRNLNAPGPETSSTSTFTTTSTSTLGSDTEYQFLEDSELGTSTITKVIDWNPGMMSQEDKEKYGIEEISRENFAKRAEELDISSRSVEEFNNSGEEVFYYAHNLIEYEVNPSEIEPNANSEKNVLIGEINKNLERSELITRAFSNLEYPNEEDLTIIEKHKGNLEFLKDLLKRAQSISESNTKAIDGLWKELRNEIPKENLTSH</sequence>
<evidence type="ECO:0000313" key="1">
    <source>
        <dbReference type="EMBL" id="MDQ0255577.1"/>
    </source>
</evidence>
<dbReference type="RefSeq" id="WP_307326557.1">
    <property type="nucleotide sequence ID" value="NZ_JAUSUG010000011.1"/>
</dbReference>
<gene>
    <name evidence="1" type="ORF">J2S74_002959</name>
</gene>
<protein>
    <submittedName>
        <fullName evidence="1">Uncharacterized protein</fullName>
    </submittedName>
</protein>
<keyword evidence="2" id="KW-1185">Reference proteome</keyword>
<evidence type="ECO:0000313" key="2">
    <source>
        <dbReference type="Proteomes" id="UP001230005"/>
    </source>
</evidence>
<dbReference type="EMBL" id="JAUSUG010000011">
    <property type="protein sequence ID" value="MDQ0255577.1"/>
    <property type="molecule type" value="Genomic_DNA"/>
</dbReference>
<name>A0ABT9ZWG5_9BACI</name>
<dbReference type="Proteomes" id="UP001230005">
    <property type="component" value="Unassembled WGS sequence"/>
</dbReference>
<accession>A0ABT9ZWG5</accession>
<proteinExistence type="predicted"/>
<organism evidence="1 2">
    <name type="scientific">Evansella vedderi</name>
    <dbReference type="NCBI Taxonomy" id="38282"/>
    <lineage>
        <taxon>Bacteria</taxon>
        <taxon>Bacillati</taxon>
        <taxon>Bacillota</taxon>
        <taxon>Bacilli</taxon>
        <taxon>Bacillales</taxon>
        <taxon>Bacillaceae</taxon>
        <taxon>Evansella</taxon>
    </lineage>
</organism>
<reference evidence="1 2" key="1">
    <citation type="submission" date="2023-07" db="EMBL/GenBank/DDBJ databases">
        <title>Genomic Encyclopedia of Type Strains, Phase IV (KMG-IV): sequencing the most valuable type-strain genomes for metagenomic binning, comparative biology and taxonomic classification.</title>
        <authorList>
            <person name="Goeker M."/>
        </authorList>
    </citation>
    <scope>NUCLEOTIDE SEQUENCE [LARGE SCALE GENOMIC DNA]</scope>
    <source>
        <strain evidence="1 2">DSM 9768</strain>
    </source>
</reference>